<keyword evidence="3" id="KW-0732">Signal</keyword>
<dbReference type="Pfam" id="PF14322">
    <property type="entry name" value="SusD-like_3"/>
    <property type="match status" value="1"/>
</dbReference>
<dbReference type="CDD" id="cd08977">
    <property type="entry name" value="SusD"/>
    <property type="match status" value="1"/>
</dbReference>
<protein>
    <submittedName>
        <fullName evidence="8">Putative outer membrane starch-binding protein</fullName>
    </submittedName>
</protein>
<dbReference type="EMBL" id="SORL01000010">
    <property type="protein sequence ID" value="TDY60968.1"/>
    <property type="molecule type" value="Genomic_DNA"/>
</dbReference>
<dbReference type="AlphaFoldDB" id="A0A4R8M7U2"/>
<accession>A0A4R8M7U2</accession>
<feature type="domain" description="RagB/SusD" evidence="6">
    <location>
        <begin position="291"/>
        <end position="561"/>
    </location>
</feature>
<organism evidence="8 9">
    <name type="scientific">Algibacter lectus</name>
    <dbReference type="NCBI Taxonomy" id="221126"/>
    <lineage>
        <taxon>Bacteria</taxon>
        <taxon>Pseudomonadati</taxon>
        <taxon>Bacteroidota</taxon>
        <taxon>Flavobacteriia</taxon>
        <taxon>Flavobacteriales</taxon>
        <taxon>Flavobacteriaceae</taxon>
        <taxon>Algibacter</taxon>
    </lineage>
</organism>
<dbReference type="InterPro" id="IPR033985">
    <property type="entry name" value="SusD-like_N"/>
</dbReference>
<keyword evidence="4" id="KW-0472">Membrane</keyword>
<evidence type="ECO:0000259" key="6">
    <source>
        <dbReference type="Pfam" id="PF07980"/>
    </source>
</evidence>
<evidence type="ECO:0000256" key="3">
    <source>
        <dbReference type="ARBA" id="ARBA00022729"/>
    </source>
</evidence>
<dbReference type="InterPro" id="IPR011990">
    <property type="entry name" value="TPR-like_helical_dom_sf"/>
</dbReference>
<evidence type="ECO:0000313" key="8">
    <source>
        <dbReference type="EMBL" id="TDY60968.1"/>
    </source>
</evidence>
<sequence length="561" mass="62900">MKKFNIVIPTLFLMSVIWSCSEDFLEVIDGDEYTADALYQDQADMESALNALYFSLPGADITGNLVPYFWTDEAVHRNINGEGRYGSDFNWTATNAFLDDFYNYSRIADINFFLEKLPGASYNDESKRDQHEAEARFFRAMLYEQMVFAYGDVPLLTSTISSSDDPARDPREDVFNFVISELTEITDMLPLTYGAEDYGRITKGAVLAIKARAYLKAVGWHSNTSTLYAGAEEACAEIIDDGQYSLASGIDGFKSLFYSTGDSNTETILTNIYIEDLRTHALARRLALKGSWRGTEQSNSNQGRAGFSSDFIEEVQTINGLFPKDDPAYDPTNPYINRDPRLAVTAVLPGDLLPKNGDKDAFYEYQPNPNISGSAGNNDNIGTTSVGTGYGFRKYIDYDLDGLDAGHVDLKLIRYSEVLLMYAEAFAGQGDDGNALIYLDMVRERVGMPKYADIGLPTVTRGTTGNTMIDAILLERRYEFAGEGQQRWWDIWRYKLGDQVIGQVYGIPVSTTEPGDLYGEKYKANNSDTEFARVWNDYYYLLPIRQTSLDANPNLVQNPGW</sequence>
<name>A0A4R8M7U2_9FLAO</name>
<dbReference type="Pfam" id="PF07980">
    <property type="entry name" value="SusD_RagB"/>
    <property type="match status" value="1"/>
</dbReference>
<comment type="caution">
    <text evidence="8">The sequence shown here is derived from an EMBL/GenBank/DDBJ whole genome shotgun (WGS) entry which is preliminary data.</text>
</comment>
<dbReference type="SUPFAM" id="SSF48452">
    <property type="entry name" value="TPR-like"/>
    <property type="match status" value="1"/>
</dbReference>
<comment type="subcellular location">
    <subcellularLocation>
        <location evidence="1">Cell outer membrane</location>
    </subcellularLocation>
</comment>
<feature type="domain" description="SusD-like N-terminal" evidence="7">
    <location>
        <begin position="43"/>
        <end position="215"/>
    </location>
</feature>
<reference evidence="8 9" key="1">
    <citation type="submission" date="2019-03" db="EMBL/GenBank/DDBJ databases">
        <title>Genomic Encyclopedia of Type Strains, Phase III (KMG-III): the genomes of soil and plant-associated and newly described type strains.</title>
        <authorList>
            <person name="Whitman W."/>
        </authorList>
    </citation>
    <scope>NUCLEOTIDE SEQUENCE [LARGE SCALE GENOMIC DNA]</scope>
    <source>
        <strain evidence="8 9">CECT 8301</strain>
    </source>
</reference>
<evidence type="ECO:0000256" key="4">
    <source>
        <dbReference type="ARBA" id="ARBA00023136"/>
    </source>
</evidence>
<comment type="similarity">
    <text evidence="2">Belongs to the SusD family.</text>
</comment>
<evidence type="ECO:0000313" key="9">
    <source>
        <dbReference type="Proteomes" id="UP000294824"/>
    </source>
</evidence>
<dbReference type="GO" id="GO:0009279">
    <property type="term" value="C:cell outer membrane"/>
    <property type="evidence" value="ECO:0007669"/>
    <property type="project" value="UniProtKB-SubCell"/>
</dbReference>
<gene>
    <name evidence="8" type="ORF">DFQ06_2977</name>
</gene>
<keyword evidence="9" id="KW-1185">Reference proteome</keyword>
<dbReference type="Proteomes" id="UP000294824">
    <property type="component" value="Unassembled WGS sequence"/>
</dbReference>
<dbReference type="Gene3D" id="1.25.40.390">
    <property type="match status" value="1"/>
</dbReference>
<evidence type="ECO:0000256" key="5">
    <source>
        <dbReference type="ARBA" id="ARBA00023237"/>
    </source>
</evidence>
<evidence type="ECO:0000256" key="1">
    <source>
        <dbReference type="ARBA" id="ARBA00004442"/>
    </source>
</evidence>
<dbReference type="InterPro" id="IPR012944">
    <property type="entry name" value="SusD_RagB_dom"/>
</dbReference>
<evidence type="ECO:0000259" key="7">
    <source>
        <dbReference type="Pfam" id="PF14322"/>
    </source>
</evidence>
<dbReference type="RefSeq" id="WP_133968404.1">
    <property type="nucleotide sequence ID" value="NZ_SORL01000010.1"/>
</dbReference>
<evidence type="ECO:0000256" key="2">
    <source>
        <dbReference type="ARBA" id="ARBA00006275"/>
    </source>
</evidence>
<proteinExistence type="inferred from homology"/>
<keyword evidence="5" id="KW-0998">Cell outer membrane</keyword>